<dbReference type="Gene3D" id="2.30.110.10">
    <property type="entry name" value="Electron Transport, Fmn-binding Protein, Chain A"/>
    <property type="match status" value="1"/>
</dbReference>
<dbReference type="Pfam" id="PF04075">
    <property type="entry name" value="F420H2_quin_red"/>
    <property type="match status" value="1"/>
</dbReference>
<dbReference type="NCBIfam" id="TIGR00026">
    <property type="entry name" value="hi_GC_TIGR00026"/>
    <property type="match status" value="1"/>
</dbReference>
<gene>
    <name evidence="1" type="ORF">ACFQS1_15700</name>
</gene>
<accession>A0ABW2HQL7</accession>
<dbReference type="InterPro" id="IPR004378">
    <property type="entry name" value="F420H2_quin_Rdtase"/>
</dbReference>
<protein>
    <submittedName>
        <fullName evidence="1">Nitroreductase family deazaflavin-dependent oxidoreductase</fullName>
    </submittedName>
</protein>
<dbReference type="RefSeq" id="WP_378968525.1">
    <property type="nucleotide sequence ID" value="NZ_JBHTBJ010000009.1"/>
</dbReference>
<sequence>MRTLTAPTAPRGLRRSLLRLPLVAYRYGLGFAFGRRLVLVEHTGRRSGRLFQVVLEVVAHSPSGAVTVAAGYGPRSDWYRNLLAHPDTTITVGRDGRRAIAQPLTTDEGAEVMLAYARRHRRAARVLARHMGYEIDGSDADLAALGRAIPFVRLELASGDYLPEPRRMLPGTKLRRPAA</sequence>
<reference evidence="2" key="1">
    <citation type="journal article" date="2019" name="Int. J. Syst. Evol. Microbiol.">
        <title>The Global Catalogue of Microorganisms (GCM) 10K type strain sequencing project: providing services to taxonomists for standard genome sequencing and annotation.</title>
        <authorList>
            <consortium name="The Broad Institute Genomics Platform"/>
            <consortium name="The Broad Institute Genome Sequencing Center for Infectious Disease"/>
            <person name="Wu L."/>
            <person name="Ma J."/>
        </authorList>
    </citation>
    <scope>NUCLEOTIDE SEQUENCE [LARGE SCALE GENOMIC DNA]</scope>
    <source>
        <strain evidence="2">XZYJT-10</strain>
    </source>
</reference>
<comment type="caution">
    <text evidence="1">The sequence shown here is derived from an EMBL/GenBank/DDBJ whole genome shotgun (WGS) entry which is preliminary data.</text>
</comment>
<evidence type="ECO:0000313" key="1">
    <source>
        <dbReference type="EMBL" id="MFC7275433.1"/>
    </source>
</evidence>
<dbReference type="Proteomes" id="UP001596548">
    <property type="component" value="Unassembled WGS sequence"/>
</dbReference>
<organism evidence="1 2">
    <name type="scientific">Paractinoplanes rhizophilus</name>
    <dbReference type="NCBI Taxonomy" id="1416877"/>
    <lineage>
        <taxon>Bacteria</taxon>
        <taxon>Bacillati</taxon>
        <taxon>Actinomycetota</taxon>
        <taxon>Actinomycetes</taxon>
        <taxon>Micromonosporales</taxon>
        <taxon>Micromonosporaceae</taxon>
        <taxon>Paractinoplanes</taxon>
    </lineage>
</organism>
<keyword evidence="2" id="KW-1185">Reference proteome</keyword>
<dbReference type="EMBL" id="JBHTBJ010000009">
    <property type="protein sequence ID" value="MFC7275433.1"/>
    <property type="molecule type" value="Genomic_DNA"/>
</dbReference>
<proteinExistence type="predicted"/>
<evidence type="ECO:0000313" key="2">
    <source>
        <dbReference type="Proteomes" id="UP001596548"/>
    </source>
</evidence>
<dbReference type="InterPro" id="IPR012349">
    <property type="entry name" value="Split_barrel_FMN-bd"/>
</dbReference>
<name>A0ABW2HQL7_9ACTN</name>